<proteinExistence type="predicted"/>
<evidence type="ECO:0000313" key="3">
    <source>
        <dbReference type="Proteomes" id="UP000799778"/>
    </source>
</evidence>
<evidence type="ECO:0000313" key="2">
    <source>
        <dbReference type="EMBL" id="KAF2017065.1"/>
    </source>
</evidence>
<dbReference type="Proteomes" id="UP000799778">
    <property type="component" value="Unassembled WGS sequence"/>
</dbReference>
<dbReference type="EMBL" id="ML978068">
    <property type="protein sequence ID" value="KAF2017065.1"/>
    <property type="molecule type" value="Genomic_DNA"/>
</dbReference>
<accession>A0A6A5XUM9</accession>
<dbReference type="AlphaFoldDB" id="A0A6A5XUM9"/>
<organism evidence="2 3">
    <name type="scientific">Aaosphaeria arxii CBS 175.79</name>
    <dbReference type="NCBI Taxonomy" id="1450172"/>
    <lineage>
        <taxon>Eukaryota</taxon>
        <taxon>Fungi</taxon>
        <taxon>Dikarya</taxon>
        <taxon>Ascomycota</taxon>
        <taxon>Pezizomycotina</taxon>
        <taxon>Dothideomycetes</taxon>
        <taxon>Pleosporomycetidae</taxon>
        <taxon>Pleosporales</taxon>
        <taxon>Pleosporales incertae sedis</taxon>
        <taxon>Aaosphaeria</taxon>
    </lineage>
</organism>
<feature type="compositionally biased region" description="Acidic residues" evidence="1">
    <location>
        <begin position="26"/>
        <end position="36"/>
    </location>
</feature>
<protein>
    <submittedName>
        <fullName evidence="2">Uncharacterized protein</fullName>
    </submittedName>
</protein>
<gene>
    <name evidence="2" type="ORF">BU24DRAFT_142922</name>
</gene>
<feature type="region of interest" description="Disordered" evidence="1">
    <location>
        <begin position="1"/>
        <end position="103"/>
    </location>
</feature>
<keyword evidence="3" id="KW-1185">Reference proteome</keyword>
<reference evidence="2" key="1">
    <citation type="journal article" date="2020" name="Stud. Mycol.">
        <title>101 Dothideomycetes genomes: a test case for predicting lifestyles and emergence of pathogens.</title>
        <authorList>
            <person name="Haridas S."/>
            <person name="Albert R."/>
            <person name="Binder M."/>
            <person name="Bloem J."/>
            <person name="Labutti K."/>
            <person name="Salamov A."/>
            <person name="Andreopoulos B."/>
            <person name="Baker S."/>
            <person name="Barry K."/>
            <person name="Bills G."/>
            <person name="Bluhm B."/>
            <person name="Cannon C."/>
            <person name="Castanera R."/>
            <person name="Culley D."/>
            <person name="Daum C."/>
            <person name="Ezra D."/>
            <person name="Gonzalez J."/>
            <person name="Henrissat B."/>
            <person name="Kuo A."/>
            <person name="Liang C."/>
            <person name="Lipzen A."/>
            <person name="Lutzoni F."/>
            <person name="Magnuson J."/>
            <person name="Mondo S."/>
            <person name="Nolan M."/>
            <person name="Ohm R."/>
            <person name="Pangilinan J."/>
            <person name="Park H.-J."/>
            <person name="Ramirez L."/>
            <person name="Alfaro M."/>
            <person name="Sun H."/>
            <person name="Tritt A."/>
            <person name="Yoshinaga Y."/>
            <person name="Zwiers L.-H."/>
            <person name="Turgeon B."/>
            <person name="Goodwin S."/>
            <person name="Spatafora J."/>
            <person name="Crous P."/>
            <person name="Grigoriev I."/>
        </authorList>
    </citation>
    <scope>NUCLEOTIDE SEQUENCE</scope>
    <source>
        <strain evidence="2">CBS 175.79</strain>
    </source>
</reference>
<sequence length="160" mass="17657">MRLVAVSDNDASECDENPRIQTPLNDDGDAHDDEDPFGDHAAVPDDQDKSSSPETQTWEEQSEAGPSGIYGRPRRNTIHEDHGPTESSLATTDSALTSNTNEGVVLPSGTVVTVREWIVEHSAAEESCTEPTEDDQPWEFDQEEAELDNRLYLARMKVSD</sequence>
<name>A0A6A5XUM9_9PLEO</name>
<evidence type="ECO:0000256" key="1">
    <source>
        <dbReference type="SAM" id="MobiDB-lite"/>
    </source>
</evidence>
<dbReference type="RefSeq" id="XP_033385404.1">
    <property type="nucleotide sequence ID" value="XM_033521151.1"/>
</dbReference>
<feature type="compositionally biased region" description="Low complexity" evidence="1">
    <location>
        <begin position="87"/>
        <end position="101"/>
    </location>
</feature>
<feature type="compositionally biased region" description="Basic and acidic residues" evidence="1">
    <location>
        <begin position="42"/>
        <end position="51"/>
    </location>
</feature>
<dbReference type="GeneID" id="54278548"/>